<evidence type="ECO:0000256" key="3">
    <source>
        <dbReference type="ARBA" id="ARBA00022603"/>
    </source>
</evidence>
<protein>
    <recommendedName>
        <fullName evidence="6">Ribosomal protein L11 methyltransferase</fullName>
        <shortName evidence="6">L11 Mtase</shortName>
        <ecNumber evidence="6">2.1.1.-</ecNumber>
    </recommendedName>
</protein>
<keyword evidence="2 6" id="KW-0963">Cytoplasm</keyword>
<evidence type="ECO:0000256" key="4">
    <source>
        <dbReference type="ARBA" id="ARBA00022679"/>
    </source>
</evidence>
<feature type="binding site" evidence="6">
    <location>
        <position position="184"/>
    </location>
    <ligand>
        <name>S-adenosyl-L-methionine</name>
        <dbReference type="ChEBI" id="CHEBI:59789"/>
    </ligand>
</feature>
<gene>
    <name evidence="6" type="primary">prmA</name>
    <name evidence="7" type="ORF">F4Y08_06090</name>
</gene>
<dbReference type="CDD" id="cd02440">
    <property type="entry name" value="AdoMet_MTases"/>
    <property type="match status" value="1"/>
</dbReference>
<dbReference type="Gene3D" id="3.40.50.150">
    <property type="entry name" value="Vaccinia Virus protein VP39"/>
    <property type="match status" value="1"/>
</dbReference>
<dbReference type="GO" id="GO:0032259">
    <property type="term" value="P:methylation"/>
    <property type="evidence" value="ECO:0007669"/>
    <property type="project" value="UniProtKB-KW"/>
</dbReference>
<comment type="similarity">
    <text evidence="1 6">Belongs to the methyltransferase superfamily. PrmA family.</text>
</comment>
<evidence type="ECO:0000256" key="1">
    <source>
        <dbReference type="ARBA" id="ARBA00009741"/>
    </source>
</evidence>
<keyword evidence="7" id="KW-0687">Ribonucleoprotein</keyword>
<dbReference type="EC" id="2.1.1.-" evidence="6"/>
<comment type="function">
    <text evidence="6">Methylates ribosomal protein L11.</text>
</comment>
<dbReference type="PANTHER" id="PTHR43648:SF1">
    <property type="entry name" value="ELECTRON TRANSFER FLAVOPROTEIN BETA SUBUNIT LYSINE METHYLTRANSFERASE"/>
    <property type="match status" value="1"/>
</dbReference>
<dbReference type="SUPFAM" id="SSF53335">
    <property type="entry name" value="S-adenosyl-L-methionine-dependent methyltransferases"/>
    <property type="match status" value="1"/>
</dbReference>
<reference evidence="7" key="1">
    <citation type="submission" date="2019-09" db="EMBL/GenBank/DDBJ databases">
        <title>Characterisation of the sponge microbiome using genome-centric metagenomics.</title>
        <authorList>
            <person name="Engelberts J.P."/>
            <person name="Robbins S.J."/>
            <person name="De Goeij J.M."/>
            <person name="Aranda M."/>
            <person name="Bell S.C."/>
            <person name="Webster N.S."/>
        </authorList>
    </citation>
    <scope>NUCLEOTIDE SEQUENCE</scope>
    <source>
        <strain evidence="7">SB0662_bin_9</strain>
    </source>
</reference>
<dbReference type="EMBL" id="VXPY01000037">
    <property type="protein sequence ID" value="MYD89896.1"/>
    <property type="molecule type" value="Genomic_DNA"/>
</dbReference>
<dbReference type="InterPro" id="IPR029063">
    <property type="entry name" value="SAM-dependent_MTases_sf"/>
</dbReference>
<proteinExistence type="inferred from homology"/>
<comment type="subcellular location">
    <subcellularLocation>
        <location evidence="6">Cytoplasm</location>
    </subcellularLocation>
</comment>
<dbReference type="InterPro" id="IPR004498">
    <property type="entry name" value="Ribosomal_PrmA_MeTrfase"/>
</dbReference>
<dbReference type="GO" id="GO:0005737">
    <property type="term" value="C:cytoplasm"/>
    <property type="evidence" value="ECO:0007669"/>
    <property type="project" value="UniProtKB-SubCell"/>
</dbReference>
<sequence>MIRTGQDIREASNARPVVAGLLQISVSVDTEGAEAVCSLFNELNRPVTIQDGTPHAGGARAVIEATGFPDDADLEPHEVTMDMAQALRVKTFVAPGPDAEAVVQRIREGLYWLSRLHPVSEPTVEVVEDKDWKEAWKEHYAAFAVGRLFLIQPAWDEAGATPAGRHVLRLNPGMAFGTGLHPSTRLCLVLLEGLDVQGARVLDVGTGSGILALGALKLGAARVVATDTDPTALPVVAENASYNDVACGPDGTLVPFAGSLPPPAEFDVVVVNILPHVIVSLLDRDLLASYVAPTGHLLLSGIIDGRRAEVVDALQRHGFKVSLARHEEDWVALLAARG</sequence>
<name>A0A6B1DSL2_9CHLR</name>
<evidence type="ECO:0000256" key="6">
    <source>
        <dbReference type="HAMAP-Rule" id="MF_00735"/>
    </source>
</evidence>
<dbReference type="AlphaFoldDB" id="A0A6B1DSL2"/>
<dbReference type="GO" id="GO:0005840">
    <property type="term" value="C:ribosome"/>
    <property type="evidence" value="ECO:0007669"/>
    <property type="project" value="UniProtKB-KW"/>
</dbReference>
<keyword evidence="3 6" id="KW-0489">Methyltransferase</keyword>
<feature type="binding site" evidence="6">
    <location>
        <position position="227"/>
    </location>
    <ligand>
        <name>S-adenosyl-L-methionine</name>
        <dbReference type="ChEBI" id="CHEBI:59789"/>
    </ligand>
</feature>
<dbReference type="Pfam" id="PF06325">
    <property type="entry name" value="PrmA"/>
    <property type="match status" value="1"/>
</dbReference>
<dbReference type="GO" id="GO:0008276">
    <property type="term" value="F:protein methyltransferase activity"/>
    <property type="evidence" value="ECO:0007669"/>
    <property type="project" value="UniProtKB-UniRule"/>
</dbReference>
<feature type="binding site" evidence="6">
    <location>
        <position position="205"/>
    </location>
    <ligand>
        <name>S-adenosyl-L-methionine</name>
        <dbReference type="ChEBI" id="CHEBI:59789"/>
    </ligand>
</feature>
<dbReference type="HAMAP" id="MF_00735">
    <property type="entry name" value="Methyltr_PrmA"/>
    <property type="match status" value="1"/>
</dbReference>
<comment type="caution">
    <text evidence="7">The sequence shown here is derived from an EMBL/GenBank/DDBJ whole genome shotgun (WGS) entry which is preliminary data.</text>
</comment>
<keyword evidence="4 6" id="KW-0808">Transferase</keyword>
<accession>A0A6B1DSL2</accession>
<dbReference type="InterPro" id="IPR050078">
    <property type="entry name" value="Ribosomal_L11_MeTrfase_PrmA"/>
</dbReference>
<feature type="binding site" evidence="6">
    <location>
        <position position="272"/>
    </location>
    <ligand>
        <name>S-adenosyl-L-methionine</name>
        <dbReference type="ChEBI" id="CHEBI:59789"/>
    </ligand>
</feature>
<keyword evidence="7" id="KW-0689">Ribosomal protein</keyword>
<evidence type="ECO:0000256" key="5">
    <source>
        <dbReference type="ARBA" id="ARBA00022691"/>
    </source>
</evidence>
<organism evidence="7">
    <name type="scientific">Caldilineaceae bacterium SB0662_bin_9</name>
    <dbReference type="NCBI Taxonomy" id="2605258"/>
    <lineage>
        <taxon>Bacteria</taxon>
        <taxon>Bacillati</taxon>
        <taxon>Chloroflexota</taxon>
        <taxon>Caldilineae</taxon>
        <taxon>Caldilineales</taxon>
        <taxon>Caldilineaceae</taxon>
    </lineage>
</organism>
<evidence type="ECO:0000313" key="7">
    <source>
        <dbReference type="EMBL" id="MYD89896.1"/>
    </source>
</evidence>
<comment type="catalytic activity">
    <reaction evidence="6">
        <text>L-lysyl-[protein] + 3 S-adenosyl-L-methionine = N(6),N(6),N(6)-trimethyl-L-lysyl-[protein] + 3 S-adenosyl-L-homocysteine + 3 H(+)</text>
        <dbReference type="Rhea" id="RHEA:54192"/>
        <dbReference type="Rhea" id="RHEA-COMP:9752"/>
        <dbReference type="Rhea" id="RHEA-COMP:13826"/>
        <dbReference type="ChEBI" id="CHEBI:15378"/>
        <dbReference type="ChEBI" id="CHEBI:29969"/>
        <dbReference type="ChEBI" id="CHEBI:57856"/>
        <dbReference type="ChEBI" id="CHEBI:59789"/>
        <dbReference type="ChEBI" id="CHEBI:61961"/>
    </reaction>
</comment>
<dbReference type="PANTHER" id="PTHR43648">
    <property type="entry name" value="ELECTRON TRANSFER FLAVOPROTEIN BETA SUBUNIT LYSINE METHYLTRANSFERASE"/>
    <property type="match status" value="1"/>
</dbReference>
<evidence type="ECO:0000256" key="2">
    <source>
        <dbReference type="ARBA" id="ARBA00022490"/>
    </source>
</evidence>
<dbReference type="PIRSF" id="PIRSF000401">
    <property type="entry name" value="RPL11_MTase"/>
    <property type="match status" value="1"/>
</dbReference>
<keyword evidence="5 6" id="KW-0949">S-adenosyl-L-methionine</keyword>